<dbReference type="EnsemblMetazoa" id="GAUT004938-RA">
    <property type="protein sequence ID" value="GAUT004938-PA"/>
    <property type="gene ID" value="GAUT004938"/>
</dbReference>
<organism evidence="1 2">
    <name type="scientific">Glossina austeni</name>
    <name type="common">Savannah tsetse fly</name>
    <dbReference type="NCBI Taxonomy" id="7395"/>
    <lineage>
        <taxon>Eukaryota</taxon>
        <taxon>Metazoa</taxon>
        <taxon>Ecdysozoa</taxon>
        <taxon>Arthropoda</taxon>
        <taxon>Hexapoda</taxon>
        <taxon>Insecta</taxon>
        <taxon>Pterygota</taxon>
        <taxon>Neoptera</taxon>
        <taxon>Endopterygota</taxon>
        <taxon>Diptera</taxon>
        <taxon>Brachycera</taxon>
        <taxon>Muscomorpha</taxon>
        <taxon>Hippoboscoidea</taxon>
        <taxon>Glossinidae</taxon>
        <taxon>Glossina</taxon>
    </lineage>
</organism>
<proteinExistence type="predicted"/>
<reference evidence="1" key="1">
    <citation type="submission" date="2020-05" db="UniProtKB">
        <authorList>
            <consortium name="EnsemblMetazoa"/>
        </authorList>
    </citation>
    <scope>IDENTIFICATION</scope>
    <source>
        <strain evidence="1">TTRI</strain>
    </source>
</reference>
<keyword evidence="2" id="KW-1185">Reference proteome</keyword>
<dbReference type="AlphaFoldDB" id="A0A1A9UHE9"/>
<evidence type="ECO:0000313" key="2">
    <source>
        <dbReference type="Proteomes" id="UP000078200"/>
    </source>
</evidence>
<accession>A0A1A9UHE9</accession>
<sequence length="123" mass="14091">MIRARLGSRVYEAIFTHIILNVLMHVRSEKQTRADVTFRLGSDEEGVAESLIVGIDFQRKENHLPRNFWSPAPLFYHGFGCKVNRRSLLPLAFAVNNADNRFLGQYVVEIASICESFMNFVIC</sequence>
<dbReference type="VEuPathDB" id="VectorBase:GAUT004938"/>
<evidence type="ECO:0000313" key="1">
    <source>
        <dbReference type="EnsemblMetazoa" id="GAUT004938-PA"/>
    </source>
</evidence>
<protein>
    <submittedName>
        <fullName evidence="1">Uncharacterized protein</fullName>
    </submittedName>
</protein>
<name>A0A1A9UHE9_GLOAU</name>
<dbReference type="Proteomes" id="UP000078200">
    <property type="component" value="Unassembled WGS sequence"/>
</dbReference>